<feature type="binding site" evidence="9">
    <location>
        <position position="110"/>
    </location>
    <ligand>
        <name>Mg(2+)</name>
        <dbReference type="ChEBI" id="CHEBI:18420"/>
        <label>1</label>
    </ligand>
</feature>
<dbReference type="GO" id="GO:0019693">
    <property type="term" value="P:ribose phosphate metabolic process"/>
    <property type="evidence" value="ECO:0007669"/>
    <property type="project" value="TreeGrafter"/>
</dbReference>
<dbReference type="NCBIfam" id="TIGR00052">
    <property type="entry name" value="nudix-type nucleoside diphosphatase, YffH/AdpP family"/>
    <property type="match status" value="1"/>
</dbReference>
<feature type="binding site" evidence="9">
    <location>
        <position position="163"/>
    </location>
    <ligand>
        <name>Mg(2+)</name>
        <dbReference type="ChEBI" id="CHEBI:18420"/>
        <label>1</label>
    </ligand>
</feature>
<proteinExistence type="inferred from homology"/>
<protein>
    <recommendedName>
        <fullName evidence="5">GDP-mannose pyrophosphatase</fullName>
    </recommendedName>
    <alternativeName>
        <fullName evidence="7">GDP-mannose hydrolase</fullName>
    </alternativeName>
    <alternativeName>
        <fullName evidence="8">GDPMK</fullName>
    </alternativeName>
</protein>
<evidence type="ECO:0000256" key="6">
    <source>
        <dbReference type="ARBA" id="ARBA00022801"/>
    </source>
</evidence>
<evidence type="ECO:0000256" key="7">
    <source>
        <dbReference type="ARBA" id="ARBA00032162"/>
    </source>
</evidence>
<keyword evidence="6" id="KW-0378">Hydrolase</keyword>
<dbReference type="InterPro" id="IPR000086">
    <property type="entry name" value="NUDIX_hydrolase_dom"/>
</dbReference>
<evidence type="ECO:0000259" key="11">
    <source>
        <dbReference type="PROSITE" id="PS51462"/>
    </source>
</evidence>
<evidence type="ECO:0000256" key="5">
    <source>
        <dbReference type="ARBA" id="ARBA00016377"/>
    </source>
</evidence>
<dbReference type="HOGENOM" id="CLU_062658_6_0_5"/>
<evidence type="ECO:0000313" key="13">
    <source>
        <dbReference type="Proteomes" id="UP000001600"/>
    </source>
</evidence>
<dbReference type="Pfam" id="PF00293">
    <property type="entry name" value="NUDIX"/>
    <property type="match status" value="1"/>
</dbReference>
<accession>B9JCU7</accession>
<dbReference type="Gene3D" id="3.90.79.10">
    <property type="entry name" value="Nucleoside Triphosphate Pyrophosphohydrolase"/>
    <property type="match status" value="1"/>
</dbReference>
<reference evidence="12 13" key="1">
    <citation type="journal article" date="2009" name="J. Bacteriol.">
        <title>Genome sequences of three Agrobacterium biovars help elucidate the evolution of multichromosome genomes in bacteria.</title>
        <authorList>
            <person name="Slater S.C."/>
            <person name="Goldman B.S."/>
            <person name="Goodner B."/>
            <person name="Setubal J.C."/>
            <person name="Farrand S.K."/>
            <person name="Nester E.W."/>
            <person name="Burr T.J."/>
            <person name="Banta L."/>
            <person name="Dickerman A.W."/>
            <person name="Paulsen I."/>
            <person name="Otten L."/>
            <person name="Suen G."/>
            <person name="Welch R."/>
            <person name="Almeida N.F."/>
            <person name="Arnold F."/>
            <person name="Burton O.T."/>
            <person name="Du Z."/>
            <person name="Ewing A."/>
            <person name="Godsy E."/>
            <person name="Heisel S."/>
            <person name="Houmiel K.L."/>
            <person name="Jhaveri J."/>
            <person name="Lu J."/>
            <person name="Miller N.M."/>
            <person name="Norton S."/>
            <person name="Chen Q."/>
            <person name="Phoolcharoen W."/>
            <person name="Ohlin V."/>
            <person name="Ondrusek D."/>
            <person name="Pride N."/>
            <person name="Stricklin S.L."/>
            <person name="Sun J."/>
            <person name="Wheeler C."/>
            <person name="Wilson L."/>
            <person name="Zhu H."/>
            <person name="Wood D.W."/>
        </authorList>
    </citation>
    <scope>NUCLEOTIDE SEQUENCE [LARGE SCALE GENOMIC DNA]</scope>
    <source>
        <strain evidence="13">K84 / ATCC BAA-868</strain>
    </source>
</reference>
<comment type="cofactor">
    <cofactor evidence="2 9">
        <name>Mg(2+)</name>
        <dbReference type="ChEBI" id="CHEBI:18420"/>
    </cofactor>
</comment>
<dbReference type="SUPFAM" id="SSF55811">
    <property type="entry name" value="Nudix"/>
    <property type="match status" value="1"/>
</dbReference>
<dbReference type="GO" id="GO:0006753">
    <property type="term" value="P:nucleoside phosphate metabolic process"/>
    <property type="evidence" value="ECO:0007669"/>
    <property type="project" value="TreeGrafter"/>
</dbReference>
<dbReference type="GO" id="GO:0005829">
    <property type="term" value="C:cytosol"/>
    <property type="evidence" value="ECO:0007669"/>
    <property type="project" value="TreeGrafter"/>
</dbReference>
<evidence type="ECO:0000256" key="9">
    <source>
        <dbReference type="PIRSR" id="PIRSR604385-2"/>
    </source>
</evidence>
<organism evidence="12 13">
    <name type="scientific">Rhizobium rhizogenes (strain K84 / ATCC BAA-868)</name>
    <name type="common">Agrobacterium radiobacter</name>
    <dbReference type="NCBI Taxonomy" id="311403"/>
    <lineage>
        <taxon>Bacteria</taxon>
        <taxon>Pseudomonadati</taxon>
        <taxon>Pseudomonadota</taxon>
        <taxon>Alphaproteobacteria</taxon>
        <taxon>Hyphomicrobiales</taxon>
        <taxon>Rhizobiaceae</taxon>
        <taxon>Rhizobium/Agrobacterium group</taxon>
        <taxon>Rhizobium</taxon>
    </lineage>
</organism>
<evidence type="ECO:0000256" key="2">
    <source>
        <dbReference type="ARBA" id="ARBA00001946"/>
    </source>
</evidence>
<dbReference type="InterPro" id="IPR004385">
    <property type="entry name" value="NDP_pyrophosphatase"/>
</dbReference>
<feature type="domain" description="Nudix hydrolase" evidence="11">
    <location>
        <begin position="54"/>
        <end position="192"/>
    </location>
</feature>
<dbReference type="STRING" id="311403.Arad_1722"/>
<dbReference type="KEGG" id="ara:Arad_1722"/>
<dbReference type="PANTHER" id="PTHR11839:SF18">
    <property type="entry name" value="NUDIX HYDROLASE DOMAIN-CONTAINING PROTEIN"/>
    <property type="match status" value="1"/>
</dbReference>
<dbReference type="AlphaFoldDB" id="B9JCU7"/>
<keyword evidence="9" id="KW-0460">Magnesium</keyword>
<sequence>MAAQGCEMNKFEKAKVEIVSEKTLSDQWTRLSNYDIDYTDSSGETHRLKREIYHRTPAACILLYDPKRETVILVRQFRLPAYLTGFPAWMIEVPAGLLDGDHPEEAIRREAMEETGFRVRDIRFLFKTFTSPGAVTEIIHFFAAVVDTTDRIADGGGLADEHEDIEVLEVRLADAVAMIEAGEIYDAKTVMLLQWAALNKASLG</sequence>
<feature type="short sequence motif" description="Nudix box" evidence="10">
    <location>
        <begin position="96"/>
        <end position="117"/>
    </location>
</feature>
<feature type="binding site" evidence="9">
    <location>
        <position position="95"/>
    </location>
    <ligand>
        <name>Mg(2+)</name>
        <dbReference type="ChEBI" id="CHEBI:18420"/>
        <label>1</label>
    </ligand>
</feature>
<dbReference type="PANTHER" id="PTHR11839">
    <property type="entry name" value="UDP/ADP-SUGAR PYROPHOSPHATASE"/>
    <property type="match status" value="1"/>
</dbReference>
<dbReference type="GO" id="GO:0046872">
    <property type="term" value="F:metal ion binding"/>
    <property type="evidence" value="ECO:0007669"/>
    <property type="project" value="UniProtKB-KW"/>
</dbReference>
<feature type="binding site" evidence="9">
    <location>
        <position position="114"/>
    </location>
    <ligand>
        <name>Mg(2+)</name>
        <dbReference type="ChEBI" id="CHEBI:18420"/>
        <label>1</label>
    </ligand>
</feature>
<name>B9JCU7_RHIR8</name>
<dbReference type="PROSITE" id="PS51462">
    <property type="entry name" value="NUDIX"/>
    <property type="match status" value="1"/>
</dbReference>
<dbReference type="EMBL" id="CP000628">
    <property type="protein sequence ID" value="ACM26084.1"/>
    <property type="molecule type" value="Genomic_DNA"/>
</dbReference>
<dbReference type="eggNOG" id="COG0494">
    <property type="taxonomic scope" value="Bacteria"/>
</dbReference>
<gene>
    <name evidence="12" type="ordered locus">Arad_1722</name>
</gene>
<evidence type="ECO:0000313" key="12">
    <source>
        <dbReference type="EMBL" id="ACM26084.1"/>
    </source>
</evidence>
<evidence type="ECO:0000256" key="1">
    <source>
        <dbReference type="ARBA" id="ARBA00000847"/>
    </source>
</evidence>
<evidence type="ECO:0000256" key="4">
    <source>
        <dbReference type="ARBA" id="ARBA00011738"/>
    </source>
</evidence>
<evidence type="ECO:0000256" key="10">
    <source>
        <dbReference type="PIRSR" id="PIRSR604385-3"/>
    </source>
</evidence>
<keyword evidence="9" id="KW-0479">Metal-binding</keyword>
<dbReference type="CDD" id="cd24157">
    <property type="entry name" value="NUDIX_GDPMK"/>
    <property type="match status" value="1"/>
</dbReference>
<evidence type="ECO:0000256" key="3">
    <source>
        <dbReference type="ARBA" id="ARBA00007275"/>
    </source>
</evidence>
<dbReference type="InterPro" id="IPR015797">
    <property type="entry name" value="NUDIX_hydrolase-like_dom_sf"/>
</dbReference>
<evidence type="ECO:0000256" key="8">
    <source>
        <dbReference type="ARBA" id="ARBA00032272"/>
    </source>
</evidence>
<dbReference type="Proteomes" id="UP000001600">
    <property type="component" value="Chromosome 1"/>
</dbReference>
<comment type="similarity">
    <text evidence="3">Belongs to the Nudix hydrolase family. NudK subfamily.</text>
</comment>
<dbReference type="GO" id="GO:0019144">
    <property type="term" value="F:ADP-sugar diphosphatase activity"/>
    <property type="evidence" value="ECO:0007669"/>
    <property type="project" value="TreeGrafter"/>
</dbReference>
<comment type="catalytic activity">
    <reaction evidence="1">
        <text>GDP-alpha-D-mannose + H2O = alpha-D-mannose 1-phosphate + GMP + 2 H(+)</text>
        <dbReference type="Rhea" id="RHEA:27978"/>
        <dbReference type="ChEBI" id="CHEBI:15377"/>
        <dbReference type="ChEBI" id="CHEBI:15378"/>
        <dbReference type="ChEBI" id="CHEBI:57527"/>
        <dbReference type="ChEBI" id="CHEBI:58115"/>
        <dbReference type="ChEBI" id="CHEBI:58409"/>
    </reaction>
</comment>
<comment type="subunit">
    <text evidence="4">Homodimer.</text>
</comment>